<gene>
    <name evidence="1" type="ORF">SAMN05444955_10752</name>
</gene>
<organism evidence="1 2">
    <name type="scientific">Lihuaxuella thermophila</name>
    <dbReference type="NCBI Taxonomy" id="1173111"/>
    <lineage>
        <taxon>Bacteria</taxon>
        <taxon>Bacillati</taxon>
        <taxon>Bacillota</taxon>
        <taxon>Bacilli</taxon>
        <taxon>Bacillales</taxon>
        <taxon>Thermoactinomycetaceae</taxon>
        <taxon>Lihuaxuella</taxon>
    </lineage>
</organism>
<dbReference type="EMBL" id="FOCQ01000007">
    <property type="protein sequence ID" value="SEN20223.1"/>
    <property type="molecule type" value="Genomic_DNA"/>
</dbReference>
<sequence>MLIQNSVFHQYMEKIKALPDKIEKHHLLQPGFLLHKESRLEIYYAPFDYLNPKAKVVTVGITPGWNQMLLSYVQARDSLLQGLSPEETCYQAKKRASLAGSTRNNLIGMMDRLAIPQRLGLFSSRQLFESHRHLLHTTSLIRYPVFVKGKNYNGHSPNLWRTPLFRKYLYEEVVAELNVMPDALVLPLGRAVSDVLMHLREQGLLKAKQILFQFPHPSGANGHRNAQFARNFERLKQVAGEWGEKMGQGES</sequence>
<dbReference type="RefSeq" id="WP_089967744.1">
    <property type="nucleotide sequence ID" value="NZ_FOCQ01000007.1"/>
</dbReference>
<dbReference type="OrthoDB" id="573462at2"/>
<evidence type="ECO:0000313" key="1">
    <source>
        <dbReference type="EMBL" id="SEN20223.1"/>
    </source>
</evidence>
<keyword evidence="2" id="KW-1185">Reference proteome</keyword>
<proteinExistence type="predicted"/>
<name>A0A1H8EL69_9BACL</name>
<dbReference type="STRING" id="1173111.SAMN05444955_10752"/>
<dbReference type="InterPro" id="IPR036895">
    <property type="entry name" value="Uracil-DNA_glycosylase-like_sf"/>
</dbReference>
<protein>
    <recommendedName>
        <fullName evidence="3">Uracil DNA glycosylase superfamily protein</fullName>
    </recommendedName>
</protein>
<dbReference type="Proteomes" id="UP000199695">
    <property type="component" value="Unassembled WGS sequence"/>
</dbReference>
<evidence type="ECO:0000313" key="2">
    <source>
        <dbReference type="Proteomes" id="UP000199695"/>
    </source>
</evidence>
<dbReference type="AlphaFoldDB" id="A0A1H8EL69"/>
<dbReference type="SUPFAM" id="SSF52141">
    <property type="entry name" value="Uracil-DNA glycosylase-like"/>
    <property type="match status" value="1"/>
</dbReference>
<reference evidence="1 2" key="1">
    <citation type="submission" date="2016-10" db="EMBL/GenBank/DDBJ databases">
        <authorList>
            <person name="de Groot N.N."/>
        </authorList>
    </citation>
    <scope>NUCLEOTIDE SEQUENCE [LARGE SCALE GENOMIC DNA]</scope>
    <source>
        <strain evidence="1 2">DSM 46701</strain>
    </source>
</reference>
<evidence type="ECO:0008006" key="3">
    <source>
        <dbReference type="Google" id="ProtNLM"/>
    </source>
</evidence>
<accession>A0A1H8EL69</accession>